<dbReference type="SUPFAM" id="SSF82895">
    <property type="entry name" value="TSP-1 type 1 repeat"/>
    <property type="match status" value="1"/>
</dbReference>
<feature type="non-terminal residue" evidence="4">
    <location>
        <position position="171"/>
    </location>
</feature>
<keyword evidence="5" id="KW-1185">Reference proteome</keyword>
<name>V8P3M9_OPHHA</name>
<evidence type="ECO:0000256" key="3">
    <source>
        <dbReference type="SAM" id="SignalP"/>
    </source>
</evidence>
<dbReference type="Gene3D" id="2.20.100.10">
    <property type="entry name" value="Thrombospondin type-1 (TSP1) repeat"/>
    <property type="match status" value="1"/>
</dbReference>
<comment type="subcellular location">
    <subcellularLocation>
        <location evidence="1">Secreted</location>
    </subcellularLocation>
</comment>
<evidence type="ECO:0000256" key="1">
    <source>
        <dbReference type="ARBA" id="ARBA00004613"/>
    </source>
</evidence>
<dbReference type="PANTHER" id="PTHR13723">
    <property type="entry name" value="ADAMTS A DISINTEGRIN AND METALLOPROTEASE WITH THROMBOSPONDIN MOTIFS PROTEASE"/>
    <property type="match status" value="1"/>
</dbReference>
<sequence>MEGSSNFSQHSVLYLASALSPLLALHLDTGEHLRIAEWASQPTPCREEQALDGQSLGVKHKSIKTGSINVYATQLAKSSRTARSEEDRDSLWDAWGSWSECSRTCGGGASYSLRRCLSSKAKPTDLYSQAFITKEIPAPVDGTFIYIAYIKTAGEGTVKLTLKVEGPKERL</sequence>
<protein>
    <recommendedName>
        <fullName evidence="6">ADAMTS/ADAMTS-like Spacer 1 domain-containing protein</fullName>
    </recommendedName>
</protein>
<keyword evidence="2" id="KW-0964">Secreted</keyword>
<evidence type="ECO:0000313" key="4">
    <source>
        <dbReference type="EMBL" id="ETE69179.1"/>
    </source>
</evidence>
<dbReference type="InterPro" id="IPR036383">
    <property type="entry name" value="TSP1_rpt_sf"/>
</dbReference>
<dbReference type="PANTHER" id="PTHR13723:SF313">
    <property type="entry name" value="PEPTIDASE M12B DOMAIN-CONTAINING PROTEIN"/>
    <property type="match status" value="1"/>
</dbReference>
<gene>
    <name evidence="4" type="ORF">L345_05019</name>
</gene>
<feature type="signal peptide" evidence="3">
    <location>
        <begin position="1"/>
        <end position="24"/>
    </location>
</feature>
<dbReference type="OrthoDB" id="5985519at2759"/>
<organism evidence="4 5">
    <name type="scientific">Ophiophagus hannah</name>
    <name type="common">King cobra</name>
    <name type="synonym">Naja hannah</name>
    <dbReference type="NCBI Taxonomy" id="8665"/>
    <lineage>
        <taxon>Eukaryota</taxon>
        <taxon>Metazoa</taxon>
        <taxon>Chordata</taxon>
        <taxon>Craniata</taxon>
        <taxon>Vertebrata</taxon>
        <taxon>Euteleostomi</taxon>
        <taxon>Lepidosauria</taxon>
        <taxon>Squamata</taxon>
        <taxon>Bifurcata</taxon>
        <taxon>Unidentata</taxon>
        <taxon>Episquamata</taxon>
        <taxon>Toxicofera</taxon>
        <taxon>Serpentes</taxon>
        <taxon>Colubroidea</taxon>
        <taxon>Elapidae</taxon>
        <taxon>Elapinae</taxon>
        <taxon>Ophiophagus</taxon>
    </lineage>
</organism>
<evidence type="ECO:0008006" key="6">
    <source>
        <dbReference type="Google" id="ProtNLM"/>
    </source>
</evidence>
<evidence type="ECO:0000256" key="2">
    <source>
        <dbReference type="ARBA" id="ARBA00022525"/>
    </source>
</evidence>
<dbReference type="GO" id="GO:0031012">
    <property type="term" value="C:extracellular matrix"/>
    <property type="evidence" value="ECO:0007669"/>
    <property type="project" value="TreeGrafter"/>
</dbReference>
<proteinExistence type="predicted"/>
<dbReference type="EMBL" id="AZIM01000830">
    <property type="protein sequence ID" value="ETE69179.1"/>
    <property type="molecule type" value="Genomic_DNA"/>
</dbReference>
<comment type="caution">
    <text evidence="4">The sequence shown here is derived from an EMBL/GenBank/DDBJ whole genome shotgun (WGS) entry which is preliminary data.</text>
</comment>
<dbReference type="Pfam" id="PF00090">
    <property type="entry name" value="TSP_1"/>
    <property type="match status" value="1"/>
</dbReference>
<dbReference type="PROSITE" id="PS50092">
    <property type="entry name" value="TSP1"/>
    <property type="match status" value="1"/>
</dbReference>
<evidence type="ECO:0000313" key="5">
    <source>
        <dbReference type="Proteomes" id="UP000018936"/>
    </source>
</evidence>
<dbReference type="InterPro" id="IPR050439">
    <property type="entry name" value="ADAMTS_ADAMTS-like"/>
</dbReference>
<dbReference type="AlphaFoldDB" id="V8P3M9"/>
<reference evidence="4 5" key="1">
    <citation type="journal article" date="2013" name="Proc. Natl. Acad. Sci. U.S.A.">
        <title>The king cobra genome reveals dynamic gene evolution and adaptation in the snake venom system.</title>
        <authorList>
            <person name="Vonk F.J."/>
            <person name="Casewell N.R."/>
            <person name="Henkel C.V."/>
            <person name="Heimberg A.M."/>
            <person name="Jansen H.J."/>
            <person name="McCleary R.J."/>
            <person name="Kerkkamp H.M."/>
            <person name="Vos R.A."/>
            <person name="Guerreiro I."/>
            <person name="Calvete J.J."/>
            <person name="Wuster W."/>
            <person name="Woods A.E."/>
            <person name="Logan J.M."/>
            <person name="Harrison R.A."/>
            <person name="Castoe T.A."/>
            <person name="de Koning A.P."/>
            <person name="Pollock D.D."/>
            <person name="Yandell M."/>
            <person name="Calderon D."/>
            <person name="Renjifo C."/>
            <person name="Currier R.B."/>
            <person name="Salgado D."/>
            <person name="Pla D."/>
            <person name="Sanz L."/>
            <person name="Hyder A.S."/>
            <person name="Ribeiro J.M."/>
            <person name="Arntzen J.W."/>
            <person name="van den Thillart G.E."/>
            <person name="Boetzer M."/>
            <person name="Pirovano W."/>
            <person name="Dirks R.P."/>
            <person name="Spaink H.P."/>
            <person name="Duboule D."/>
            <person name="McGlinn E."/>
            <person name="Kini R.M."/>
            <person name="Richardson M.K."/>
        </authorList>
    </citation>
    <scope>NUCLEOTIDE SEQUENCE</scope>
    <source>
        <tissue evidence="4">Blood</tissue>
    </source>
</reference>
<dbReference type="GO" id="GO:0005576">
    <property type="term" value="C:extracellular region"/>
    <property type="evidence" value="ECO:0007669"/>
    <property type="project" value="UniProtKB-SubCell"/>
</dbReference>
<feature type="chain" id="PRO_5004772375" description="ADAMTS/ADAMTS-like Spacer 1 domain-containing protein" evidence="3">
    <location>
        <begin position="25"/>
        <end position="171"/>
    </location>
</feature>
<dbReference type="Proteomes" id="UP000018936">
    <property type="component" value="Unassembled WGS sequence"/>
</dbReference>
<dbReference type="InterPro" id="IPR000884">
    <property type="entry name" value="TSP1_rpt"/>
</dbReference>
<accession>V8P3M9</accession>
<keyword evidence="3" id="KW-0732">Signal</keyword>
<feature type="non-terminal residue" evidence="4">
    <location>
        <position position="1"/>
    </location>
</feature>